<proteinExistence type="predicted"/>
<dbReference type="AlphaFoldDB" id="X1VX94"/>
<feature type="non-terminal residue" evidence="1">
    <location>
        <position position="168"/>
    </location>
</feature>
<protein>
    <submittedName>
        <fullName evidence="1">Uncharacterized protein</fullName>
    </submittedName>
</protein>
<name>X1VX94_9ZZZZ</name>
<dbReference type="EMBL" id="BARW01038557">
    <property type="protein sequence ID" value="GAJ23491.1"/>
    <property type="molecule type" value="Genomic_DNA"/>
</dbReference>
<feature type="non-terminal residue" evidence="1">
    <location>
        <position position="1"/>
    </location>
</feature>
<sequence length="168" mass="18086">AGQAFILVLILLGIGALLVVPALRLTGTSLTSSQIVERQVKGLYAADAAQEYILWKLMWDDLAGDLMLQYNPETPDEPPSAHYDLDVCGVSAGVTVVMRAEEGQGGTALATDDKIKPTKTVDPSWVPDKNLYTYTYTIKLDYLSDDDPTVGLDAIYDLPPGDFGAGAY</sequence>
<comment type="caution">
    <text evidence="1">The sequence shown here is derived from an EMBL/GenBank/DDBJ whole genome shotgun (WGS) entry which is preliminary data.</text>
</comment>
<gene>
    <name evidence="1" type="ORF">S12H4_59131</name>
</gene>
<reference evidence="1" key="1">
    <citation type="journal article" date="2014" name="Front. Microbiol.">
        <title>High frequency of phylogenetically diverse reductive dehalogenase-homologous genes in deep subseafloor sedimentary metagenomes.</title>
        <authorList>
            <person name="Kawai M."/>
            <person name="Futagami T."/>
            <person name="Toyoda A."/>
            <person name="Takaki Y."/>
            <person name="Nishi S."/>
            <person name="Hori S."/>
            <person name="Arai W."/>
            <person name="Tsubouchi T."/>
            <person name="Morono Y."/>
            <person name="Uchiyama I."/>
            <person name="Ito T."/>
            <person name="Fujiyama A."/>
            <person name="Inagaki F."/>
            <person name="Takami H."/>
        </authorList>
    </citation>
    <scope>NUCLEOTIDE SEQUENCE</scope>
    <source>
        <strain evidence="1">Expedition CK06-06</strain>
    </source>
</reference>
<accession>X1VX94</accession>
<organism evidence="1">
    <name type="scientific">marine sediment metagenome</name>
    <dbReference type="NCBI Taxonomy" id="412755"/>
    <lineage>
        <taxon>unclassified sequences</taxon>
        <taxon>metagenomes</taxon>
        <taxon>ecological metagenomes</taxon>
    </lineage>
</organism>
<evidence type="ECO:0000313" key="1">
    <source>
        <dbReference type="EMBL" id="GAJ23491.1"/>
    </source>
</evidence>